<keyword evidence="11" id="KW-1185">Reference proteome</keyword>
<comment type="subcellular location">
    <subcellularLocation>
        <location evidence="1">Membrane</location>
        <topology evidence="1">Lipid-anchor</topology>
    </subcellularLocation>
</comment>
<accession>A0A7Y0Q4F4</accession>
<dbReference type="RefSeq" id="WP_169100255.1">
    <property type="nucleotide sequence ID" value="NZ_JABBVZ010000043.1"/>
</dbReference>
<name>A0A7Y0Q4F4_9FIRM</name>
<evidence type="ECO:0000313" key="11">
    <source>
        <dbReference type="Proteomes" id="UP000533476"/>
    </source>
</evidence>
<evidence type="ECO:0008006" key="12">
    <source>
        <dbReference type="Google" id="ProtNLM"/>
    </source>
</evidence>
<dbReference type="EMBL" id="JABBVZ010000043">
    <property type="protein sequence ID" value="NMP23194.1"/>
    <property type="molecule type" value="Genomic_DNA"/>
</dbReference>
<dbReference type="InterPro" id="IPR057336">
    <property type="entry name" value="GerAC_N"/>
</dbReference>
<dbReference type="Pfam" id="PF25198">
    <property type="entry name" value="Spore_GerAC_N"/>
    <property type="match status" value="1"/>
</dbReference>
<evidence type="ECO:0000259" key="8">
    <source>
        <dbReference type="Pfam" id="PF05504"/>
    </source>
</evidence>
<dbReference type="InterPro" id="IPR038501">
    <property type="entry name" value="Spore_GerAC_C_sf"/>
</dbReference>
<keyword evidence="7" id="KW-0449">Lipoprotein</keyword>
<dbReference type="PANTHER" id="PTHR35789:SF1">
    <property type="entry name" value="SPORE GERMINATION PROTEIN B3"/>
    <property type="match status" value="1"/>
</dbReference>
<comment type="caution">
    <text evidence="10">The sequence shown here is derived from an EMBL/GenBank/DDBJ whole genome shotgun (WGS) entry which is preliminary data.</text>
</comment>
<keyword evidence="5" id="KW-0472">Membrane</keyword>
<evidence type="ECO:0000313" key="10">
    <source>
        <dbReference type="EMBL" id="NMP23194.1"/>
    </source>
</evidence>
<dbReference type="PANTHER" id="PTHR35789">
    <property type="entry name" value="SPORE GERMINATION PROTEIN B3"/>
    <property type="match status" value="1"/>
</dbReference>
<dbReference type="Gene3D" id="3.30.300.210">
    <property type="entry name" value="Nutrient germinant receptor protein C, domain 3"/>
    <property type="match status" value="1"/>
</dbReference>
<feature type="domain" description="Spore germination protein N-terminal" evidence="9">
    <location>
        <begin position="22"/>
        <end position="164"/>
    </location>
</feature>
<sequence>MMQVLALLSLTVLLSGCWDGYQMNELAIINAMAIDYTKEQYTVTAEAYNTMAVPSPGHPTSGSGSGGSNPSASIILTGSGKTLGEAMANVSASSSRHVFWATTNVVIVGRAALKEGLASITGTLLRYPQFRTTSRMFVAQGMAAPLLQSTKAGMEMTTGEVIRNQDRYLHHNISAGWAPRAYDLLRWDAQHGRSAVILAIKRRDGSDFGPQFSMTDSAVLAPTGRIQGWLPVSDAPAYLWLVHRAGQSFSTLACPTGGRTSIFWTSVTGHSRVEIAHGRVAGIHVTLAGVGKLAGPLCGNLSTISQAANHRAVVQTLATVGWAERHRADIFGWGQAIYRKNPRLWFKMDGQWPSQFQRLPVSVTAQIIIEQGDAGRV</sequence>
<evidence type="ECO:0000256" key="5">
    <source>
        <dbReference type="ARBA" id="ARBA00023136"/>
    </source>
</evidence>
<evidence type="ECO:0000256" key="6">
    <source>
        <dbReference type="ARBA" id="ARBA00023139"/>
    </source>
</evidence>
<dbReference type="InterPro" id="IPR008844">
    <property type="entry name" value="Spore_GerAC-like"/>
</dbReference>
<organism evidence="10 11">
    <name type="scientific">Sulfobacillus harzensis</name>
    <dbReference type="NCBI Taxonomy" id="2729629"/>
    <lineage>
        <taxon>Bacteria</taxon>
        <taxon>Bacillati</taxon>
        <taxon>Bacillota</taxon>
        <taxon>Clostridia</taxon>
        <taxon>Eubacteriales</taxon>
        <taxon>Clostridiales Family XVII. Incertae Sedis</taxon>
        <taxon>Sulfobacillus</taxon>
    </lineage>
</organism>
<dbReference type="Proteomes" id="UP000533476">
    <property type="component" value="Unassembled WGS sequence"/>
</dbReference>
<dbReference type="GO" id="GO:0009847">
    <property type="term" value="P:spore germination"/>
    <property type="evidence" value="ECO:0007669"/>
    <property type="project" value="InterPro"/>
</dbReference>
<evidence type="ECO:0000256" key="7">
    <source>
        <dbReference type="ARBA" id="ARBA00023288"/>
    </source>
</evidence>
<evidence type="ECO:0000256" key="1">
    <source>
        <dbReference type="ARBA" id="ARBA00004635"/>
    </source>
</evidence>
<proteinExistence type="inferred from homology"/>
<gene>
    <name evidence="10" type="ORF">HIJ39_12685</name>
</gene>
<evidence type="ECO:0000256" key="3">
    <source>
        <dbReference type="ARBA" id="ARBA00022544"/>
    </source>
</evidence>
<dbReference type="Pfam" id="PF05504">
    <property type="entry name" value="Spore_GerAC"/>
    <property type="match status" value="1"/>
</dbReference>
<dbReference type="AlphaFoldDB" id="A0A7Y0Q4F4"/>
<dbReference type="InterPro" id="IPR046953">
    <property type="entry name" value="Spore_GerAC-like_C"/>
</dbReference>
<evidence type="ECO:0000256" key="4">
    <source>
        <dbReference type="ARBA" id="ARBA00022729"/>
    </source>
</evidence>
<comment type="similarity">
    <text evidence="2">Belongs to the GerABKC lipoprotein family.</text>
</comment>
<protein>
    <recommendedName>
        <fullName evidence="12">Ger(X)C family spore germination protein</fullName>
    </recommendedName>
</protein>
<keyword evidence="3" id="KW-0309">Germination</keyword>
<keyword evidence="4" id="KW-0732">Signal</keyword>
<evidence type="ECO:0000259" key="9">
    <source>
        <dbReference type="Pfam" id="PF25198"/>
    </source>
</evidence>
<keyword evidence="6" id="KW-0564">Palmitate</keyword>
<reference evidence="10 11" key="1">
    <citation type="submission" date="2020-04" db="EMBL/GenBank/DDBJ databases">
        <authorList>
            <person name="Zhang R."/>
            <person name="Schippers A."/>
        </authorList>
    </citation>
    <scope>NUCLEOTIDE SEQUENCE [LARGE SCALE GENOMIC DNA]</scope>
    <source>
        <strain evidence="10 11">DSM 109850</strain>
    </source>
</reference>
<dbReference type="GO" id="GO:0016020">
    <property type="term" value="C:membrane"/>
    <property type="evidence" value="ECO:0007669"/>
    <property type="project" value="UniProtKB-SubCell"/>
</dbReference>
<feature type="domain" description="Spore germination GerAC-like C-terminal" evidence="8">
    <location>
        <begin position="217"/>
        <end position="371"/>
    </location>
</feature>
<evidence type="ECO:0000256" key="2">
    <source>
        <dbReference type="ARBA" id="ARBA00007886"/>
    </source>
</evidence>